<evidence type="ECO:0000313" key="2">
    <source>
        <dbReference type="Proteomes" id="UP000663440"/>
    </source>
</evidence>
<dbReference type="RefSeq" id="WP_207295498.1">
    <property type="nucleotide sequence ID" value="NZ_CP071448.1"/>
</dbReference>
<sequence length="80" mass="9627">MKIRTLTIQEYENSQEVPNSEICFYTTEKDIMERISRFLAENIKENIEILKQLQPFKIQDVYEITTKNKTLYLIHTEVID</sequence>
<protein>
    <submittedName>
        <fullName evidence="1">Uncharacterized protein</fullName>
    </submittedName>
</protein>
<reference evidence="1 2" key="1">
    <citation type="submission" date="2021-03" db="EMBL/GenBank/DDBJ databases">
        <title>Flavobacterium kribbensis sp. nov, an endophytic bacteria, isolated from soybean.</title>
        <authorList>
            <person name="Lee J."/>
            <person name="Seo J."/>
        </authorList>
    </citation>
    <scope>NUCLEOTIDE SEQUENCE [LARGE SCALE GENOMIC DNA]</scope>
    <source>
        <strain evidence="1 2">BB8</strain>
    </source>
</reference>
<evidence type="ECO:0000313" key="1">
    <source>
        <dbReference type="EMBL" id="QSW88295.1"/>
    </source>
</evidence>
<organism evidence="1 2">
    <name type="scientific">Flavobacterium endoglycinae</name>
    <dbReference type="NCBI Taxonomy" id="2816357"/>
    <lineage>
        <taxon>Bacteria</taxon>
        <taxon>Pseudomonadati</taxon>
        <taxon>Bacteroidota</taxon>
        <taxon>Flavobacteriia</taxon>
        <taxon>Flavobacteriales</taxon>
        <taxon>Flavobacteriaceae</taxon>
        <taxon>Flavobacterium</taxon>
    </lineage>
</organism>
<proteinExistence type="predicted"/>
<dbReference type="Proteomes" id="UP000663440">
    <property type="component" value="Chromosome"/>
</dbReference>
<name>A0ABX7QB80_9FLAO</name>
<accession>A0ABX7QB80</accession>
<keyword evidence="2" id="KW-1185">Reference proteome</keyword>
<gene>
    <name evidence="1" type="ORF">J0383_18780</name>
</gene>
<dbReference type="EMBL" id="CP071448">
    <property type="protein sequence ID" value="QSW88295.1"/>
    <property type="molecule type" value="Genomic_DNA"/>
</dbReference>